<feature type="compositionally biased region" description="Basic and acidic residues" evidence="1">
    <location>
        <begin position="108"/>
        <end position="119"/>
    </location>
</feature>
<proteinExistence type="predicted"/>
<feature type="compositionally biased region" description="Polar residues" evidence="1">
    <location>
        <begin position="82"/>
        <end position="92"/>
    </location>
</feature>
<evidence type="ECO:0000313" key="2">
    <source>
        <dbReference type="EMBL" id="KAK9841494.1"/>
    </source>
</evidence>
<keyword evidence="3" id="KW-1185">Reference proteome</keyword>
<dbReference type="AlphaFoldDB" id="A0AAW1S774"/>
<sequence>MSDPVSKIVNAGTARADEKLGPDSGTRTNPSAMADKVLKEGAKAVRSEASRGQADAETANLAQAASDSRPGDGSKGEEVASQVKSAVRQQGESQHKDLADAAIQAAHDGLDRKPLDKQRGVSQQNLPGSATAVLREAESELVTREVAEQGGVVRGGTAAKVQSAADKVKLSQSGKEPAIAQEIEAKLAQKQ</sequence>
<evidence type="ECO:0000313" key="3">
    <source>
        <dbReference type="Proteomes" id="UP001438707"/>
    </source>
</evidence>
<name>A0AAW1S774_9CHLO</name>
<evidence type="ECO:0000256" key="1">
    <source>
        <dbReference type="SAM" id="MobiDB-lite"/>
    </source>
</evidence>
<accession>A0AAW1S774</accession>
<gene>
    <name evidence="2" type="ORF">WJX74_006743</name>
</gene>
<comment type="caution">
    <text evidence="2">The sequence shown here is derived from an EMBL/GenBank/DDBJ whole genome shotgun (WGS) entry which is preliminary data.</text>
</comment>
<organism evidence="2 3">
    <name type="scientific">Apatococcus lobatus</name>
    <dbReference type="NCBI Taxonomy" id="904363"/>
    <lineage>
        <taxon>Eukaryota</taxon>
        <taxon>Viridiplantae</taxon>
        <taxon>Chlorophyta</taxon>
        <taxon>core chlorophytes</taxon>
        <taxon>Trebouxiophyceae</taxon>
        <taxon>Chlorellales</taxon>
        <taxon>Chlorellaceae</taxon>
        <taxon>Apatococcus</taxon>
    </lineage>
</organism>
<protein>
    <submittedName>
        <fullName evidence="2">Uncharacterized protein</fullName>
    </submittedName>
</protein>
<reference evidence="2 3" key="1">
    <citation type="journal article" date="2024" name="Nat. Commun.">
        <title>Phylogenomics reveals the evolutionary origins of lichenization in chlorophyte algae.</title>
        <authorList>
            <person name="Puginier C."/>
            <person name="Libourel C."/>
            <person name="Otte J."/>
            <person name="Skaloud P."/>
            <person name="Haon M."/>
            <person name="Grisel S."/>
            <person name="Petersen M."/>
            <person name="Berrin J.G."/>
            <person name="Delaux P.M."/>
            <person name="Dal Grande F."/>
            <person name="Keller J."/>
        </authorList>
    </citation>
    <scope>NUCLEOTIDE SEQUENCE [LARGE SCALE GENOMIC DNA]</scope>
    <source>
        <strain evidence="2 3">SAG 2145</strain>
    </source>
</reference>
<dbReference type="EMBL" id="JALJOS010000003">
    <property type="protein sequence ID" value="KAK9841494.1"/>
    <property type="molecule type" value="Genomic_DNA"/>
</dbReference>
<feature type="compositionally biased region" description="Basic and acidic residues" evidence="1">
    <location>
        <begin position="36"/>
        <end position="49"/>
    </location>
</feature>
<dbReference type="Proteomes" id="UP001438707">
    <property type="component" value="Unassembled WGS sequence"/>
</dbReference>
<feature type="region of interest" description="Disordered" evidence="1">
    <location>
        <begin position="1"/>
        <end position="129"/>
    </location>
</feature>
<feature type="compositionally biased region" description="Basic and acidic residues" evidence="1">
    <location>
        <begin position="69"/>
        <end position="78"/>
    </location>
</feature>
<feature type="region of interest" description="Disordered" evidence="1">
    <location>
        <begin position="149"/>
        <end position="177"/>
    </location>
</feature>